<evidence type="ECO:0000256" key="1">
    <source>
        <dbReference type="SAM" id="Coils"/>
    </source>
</evidence>
<sequence>MADRSHGRADKDAKDTDELLYTDLHSSVSGLDSPPLKLDHCDRLLDAIDAQLGQLQVQPQKHQAISREHDCSDAAPLNWSQSLSKDTGLGSTTQTNDTPISCLDLINTLTMEQTSESSTGCRDGPITHEETKLKLDRRTRDKEEIETQREQVMWRLQRLLGDTCNEGSMTGVTQPPSDSICTEDFVRCFRDEMVELALPVSNVQQLDKEEEAERTEILDCDTCQSEQKGHCILNVDRRGTAMTGESNKDTETAHYCQRKELEKCLYDSYGVNTSCSEQAGAGETYNTPQRLGDDGSSIHRTEIVTEHETLRQNSRSPKTRSLAGVPVWSFDTVSIDSDLDSVCTEQVRQHIHRQTGWRSLTLSVTGMDDYCTNQSDYDTSTQEESEPRSTSGQRSSYGNGHNRSPSVSKAQRNKRETYRLVCSLEDNDTDEEMNHWPKRTSDKMHSDWVKMKERLSTLRQKCEKEEQTLQNKKTQLKDVELCLSELQHRRKHALQELEQLTVETAQMEKETRTLEFVLRDRRAGKDSISCQLHELQRQRESCILEVRDMKEELTTLSQSKQTLKDSAFTERPSVVMSVLEREEMERQLDNAKTELFAEQRRAREKQESMQEKLEETREELQRVTEAESVLRNSCPCLEEKQRQKKDHMEAVEFQVSELQGELGECKIRVGTQEKMLAQKELQLLDLQEQRGALQAESDGLKRELQHLKTQHCNARKEDHEQAHRMMEAALKQQKKELALAHEQQIQKVNQQTKEEKANALKEQALSLTRHTEALKSSIQLKEEEAKTLRDSLEQQKQEAKNREEELHVEALEKVHKAIEEERRKWEAEKVEAVQVHCGILEEQNRKRLKSMRSEMQREKSKALALQHKMMELKTRIQEMESESCAQQREQKSLLAVICKSLKEEYQAELQKKPQKAIICSRTKKCGAVEKLTWCGLWSQESQRAALRLEQAAQLAEKEADRLRVMLEERERSHNQITAELDQQLRLWAKELGAECQHLHLLVEQSGAKQSSVHLTPSPTAAEALTNLRTLREQLKQLINHLQQELDSQKQTTEQLRKDKESELSIQRQQLRMNRDQALDSLKERLIQEHIEELSSLNWPHMCDGGAEGGGAAASLRKQLKAKDLELRQVQRSMGQWKEQTAARLACKFEEELTAELERCKTKLLRCRKPSKTREESQRKCERPEGQMMFSAKEAQNSVCSPSLHVVASAASHSPSDVASFKLLRYLQSRVKQLRVENQTYTQSPSPSNTIPLDLAGSYLTTITQGQAVPGIQSHSSIRTVSS</sequence>
<name>A0A484DC98_PERFV</name>
<gene>
    <name evidence="3" type="ORF">EPR50_G00050810</name>
</gene>
<evidence type="ECO:0000313" key="3">
    <source>
        <dbReference type="EMBL" id="TDH12735.1"/>
    </source>
</evidence>
<proteinExistence type="predicted"/>
<dbReference type="Proteomes" id="UP000295070">
    <property type="component" value="Chromosome 5"/>
</dbReference>
<dbReference type="PANTHER" id="PTHR43049">
    <property type="entry name" value="EARLY ENDOSOME ANTIGEN"/>
    <property type="match status" value="1"/>
</dbReference>
<dbReference type="STRING" id="8167.A0A484DC98"/>
<keyword evidence="1" id="KW-0175">Coiled coil</keyword>
<keyword evidence="4" id="KW-1185">Reference proteome</keyword>
<comment type="caution">
    <text evidence="3">The sequence shown here is derived from an EMBL/GenBank/DDBJ whole genome shotgun (WGS) entry which is preliminary data.</text>
</comment>
<protein>
    <recommendedName>
        <fullName evidence="5">Trichohyalin-like</fullName>
    </recommendedName>
</protein>
<evidence type="ECO:0008006" key="5">
    <source>
        <dbReference type="Google" id="ProtNLM"/>
    </source>
</evidence>
<reference evidence="3 4" key="1">
    <citation type="submission" date="2019-01" db="EMBL/GenBank/DDBJ databases">
        <title>A chromosome-scale genome assembly of the yellow perch, Perca flavescens.</title>
        <authorList>
            <person name="Feron R."/>
            <person name="Morvezen R."/>
            <person name="Bestin A."/>
            <person name="Haffray P."/>
            <person name="Klopp C."/>
            <person name="Zahm M."/>
            <person name="Cabau C."/>
            <person name="Roques C."/>
            <person name="Donnadieu C."/>
            <person name="Bouchez O."/>
            <person name="Christie M."/>
            <person name="Larson W."/>
            <person name="Guiguen Y."/>
        </authorList>
    </citation>
    <scope>NUCLEOTIDE SEQUENCE [LARGE SCALE GENOMIC DNA]</scope>
    <source>
        <strain evidence="3">YP-PL-M2</strain>
        <tissue evidence="3">Blood</tissue>
    </source>
</reference>
<organism evidence="3 4">
    <name type="scientific">Perca flavescens</name>
    <name type="common">American yellow perch</name>
    <name type="synonym">Morone flavescens</name>
    <dbReference type="NCBI Taxonomy" id="8167"/>
    <lineage>
        <taxon>Eukaryota</taxon>
        <taxon>Metazoa</taxon>
        <taxon>Chordata</taxon>
        <taxon>Craniata</taxon>
        <taxon>Vertebrata</taxon>
        <taxon>Euteleostomi</taxon>
        <taxon>Actinopterygii</taxon>
        <taxon>Neopterygii</taxon>
        <taxon>Teleostei</taxon>
        <taxon>Neoteleostei</taxon>
        <taxon>Acanthomorphata</taxon>
        <taxon>Eupercaria</taxon>
        <taxon>Perciformes</taxon>
        <taxon>Percoidei</taxon>
        <taxon>Percidae</taxon>
        <taxon>Percinae</taxon>
        <taxon>Perca</taxon>
    </lineage>
</organism>
<feature type="coiled-coil region" evidence="1">
    <location>
        <begin position="669"/>
        <end position="882"/>
    </location>
</feature>
<evidence type="ECO:0000313" key="4">
    <source>
        <dbReference type="Proteomes" id="UP000295070"/>
    </source>
</evidence>
<feature type="coiled-coil region" evidence="1">
    <location>
        <begin position="938"/>
        <end position="972"/>
    </location>
</feature>
<dbReference type="PANTHER" id="PTHR43049:SF1">
    <property type="entry name" value="EARLY ENDOSOME ANTIGEN"/>
    <property type="match status" value="1"/>
</dbReference>
<feature type="compositionally biased region" description="Polar residues" evidence="2">
    <location>
        <begin position="373"/>
        <end position="410"/>
    </location>
</feature>
<accession>A0A484DC98</accession>
<feature type="region of interest" description="Disordered" evidence="2">
    <location>
        <begin position="373"/>
        <end position="413"/>
    </location>
</feature>
<dbReference type="EMBL" id="SCKG01000005">
    <property type="protein sequence ID" value="TDH12735.1"/>
    <property type="molecule type" value="Genomic_DNA"/>
</dbReference>
<feature type="coiled-coil region" evidence="1">
    <location>
        <begin position="452"/>
        <end position="633"/>
    </location>
</feature>
<evidence type="ECO:0000256" key="2">
    <source>
        <dbReference type="SAM" id="MobiDB-lite"/>
    </source>
</evidence>
<feature type="region of interest" description="Disordered" evidence="2">
    <location>
        <begin position="1045"/>
        <end position="1068"/>
    </location>
</feature>